<keyword evidence="2" id="KW-0521">NADP</keyword>
<keyword evidence="6" id="KW-1185">Reference proteome</keyword>
<reference evidence="5 6" key="1">
    <citation type="submission" date="2019-09" db="EMBL/GenBank/DDBJ databases">
        <authorList>
            <person name="Brejova B."/>
        </authorList>
    </citation>
    <scope>NUCLEOTIDE SEQUENCE [LARGE SCALE GENOMIC DNA]</scope>
</reference>
<dbReference type="Pfam" id="PF00106">
    <property type="entry name" value="adh_short"/>
    <property type="match status" value="1"/>
</dbReference>
<dbReference type="RefSeq" id="XP_031855227.1">
    <property type="nucleotide sequence ID" value="XM_031999336.1"/>
</dbReference>
<dbReference type="FunFam" id="3.40.50.720:FF:000281">
    <property type="entry name" value="Uncharacterized oxidoreductase YIR035C"/>
    <property type="match status" value="1"/>
</dbReference>
<dbReference type="GO" id="GO:0050664">
    <property type="term" value="F:oxidoreductase activity, acting on NAD(P)H, oxygen as acceptor"/>
    <property type="evidence" value="ECO:0007669"/>
    <property type="project" value="TreeGrafter"/>
</dbReference>
<dbReference type="SUPFAM" id="SSF51735">
    <property type="entry name" value="NAD(P)-binding Rossmann-fold domains"/>
    <property type="match status" value="1"/>
</dbReference>
<dbReference type="PROSITE" id="PS00061">
    <property type="entry name" value="ADH_SHORT"/>
    <property type="match status" value="1"/>
</dbReference>
<name>A0A5E8C0Y7_9ASCO</name>
<evidence type="ECO:0000256" key="1">
    <source>
        <dbReference type="ARBA" id="ARBA00006484"/>
    </source>
</evidence>
<dbReference type="InterPro" id="IPR020904">
    <property type="entry name" value="Sc_DH/Rdtase_CS"/>
</dbReference>
<dbReference type="EMBL" id="CABVLU010000003">
    <property type="protein sequence ID" value="VVT55487.1"/>
    <property type="molecule type" value="Genomic_DNA"/>
</dbReference>
<evidence type="ECO:0000256" key="3">
    <source>
        <dbReference type="ARBA" id="ARBA00023002"/>
    </source>
</evidence>
<proteinExistence type="inferred from homology"/>
<evidence type="ECO:0000256" key="2">
    <source>
        <dbReference type="ARBA" id="ARBA00022857"/>
    </source>
</evidence>
<dbReference type="PRINTS" id="PR00080">
    <property type="entry name" value="SDRFAMILY"/>
</dbReference>
<dbReference type="InterPro" id="IPR036291">
    <property type="entry name" value="NAD(P)-bd_dom_sf"/>
</dbReference>
<evidence type="ECO:0000256" key="4">
    <source>
        <dbReference type="RuleBase" id="RU000363"/>
    </source>
</evidence>
<dbReference type="Gene3D" id="3.40.50.720">
    <property type="entry name" value="NAD(P)-binding Rossmann-like Domain"/>
    <property type="match status" value="1"/>
</dbReference>
<dbReference type="AlphaFoldDB" id="A0A5E8C0Y7"/>
<evidence type="ECO:0000313" key="5">
    <source>
        <dbReference type="EMBL" id="VVT55487.1"/>
    </source>
</evidence>
<dbReference type="GeneID" id="43583436"/>
<accession>A0A5E8C0Y7</accession>
<protein>
    <recommendedName>
        <fullName evidence="7">NAD(P)-binding protein</fullName>
    </recommendedName>
</protein>
<sequence length="256" mass="27439">MSSSPVIIVTGASRGIGASIVEQLMAAPEQPRVVGVSRSSAGLEALEKKYPERFTYVTGDVAKDSTSDAIISRALEKFGRIDGVICNAGVLEPIAPVAKASLEDWKKLYDINFFAPVSLSSKAIPELRKTHGRIVFVSSDASTIFFNGWAAYGSSKAAINHYAGSIAAEEKDIFAIAIAPGIVDTNMQNNIRDNFGEGMSSDEHKFFHELHNTGKLLPPQIPAAVVANLSLRGSGDINGKYLSYDAETLASYQLQK</sequence>
<keyword evidence="3" id="KW-0560">Oxidoreductase</keyword>
<evidence type="ECO:0000313" key="6">
    <source>
        <dbReference type="Proteomes" id="UP000398389"/>
    </source>
</evidence>
<dbReference type="OrthoDB" id="153074at2759"/>
<dbReference type="Proteomes" id="UP000398389">
    <property type="component" value="Unassembled WGS sequence"/>
</dbReference>
<dbReference type="InterPro" id="IPR002347">
    <property type="entry name" value="SDR_fam"/>
</dbReference>
<evidence type="ECO:0008006" key="7">
    <source>
        <dbReference type="Google" id="ProtNLM"/>
    </source>
</evidence>
<comment type="similarity">
    <text evidence="1 4">Belongs to the short-chain dehydrogenases/reductases (SDR) family.</text>
</comment>
<gene>
    <name evidence="5" type="ORF">SAPINGB_P004621</name>
</gene>
<dbReference type="PRINTS" id="PR00081">
    <property type="entry name" value="GDHRDH"/>
</dbReference>
<dbReference type="PANTHER" id="PTHR43008">
    <property type="entry name" value="BENZIL REDUCTASE"/>
    <property type="match status" value="1"/>
</dbReference>
<dbReference type="PANTHER" id="PTHR43008:SF8">
    <property type="entry name" value="BENZIL REDUCTASE ((S)-BENZOIN FORMING) IRC24"/>
    <property type="match status" value="1"/>
</dbReference>
<organism evidence="5 6">
    <name type="scientific">Magnusiomyces paraingens</name>
    <dbReference type="NCBI Taxonomy" id="2606893"/>
    <lineage>
        <taxon>Eukaryota</taxon>
        <taxon>Fungi</taxon>
        <taxon>Dikarya</taxon>
        <taxon>Ascomycota</taxon>
        <taxon>Saccharomycotina</taxon>
        <taxon>Dipodascomycetes</taxon>
        <taxon>Dipodascales</taxon>
        <taxon>Dipodascaceae</taxon>
        <taxon>Magnusiomyces</taxon>
    </lineage>
</organism>